<dbReference type="AlphaFoldDB" id="A0A099IC94"/>
<dbReference type="Pfam" id="PF00359">
    <property type="entry name" value="PTS_EIIA_2"/>
    <property type="match status" value="1"/>
</dbReference>
<dbReference type="CDD" id="cd00211">
    <property type="entry name" value="PTS_IIA_fru"/>
    <property type="match status" value="1"/>
</dbReference>
<gene>
    <name evidence="2" type="ORF">CIAN88_02785</name>
</gene>
<dbReference type="PROSITE" id="PS51094">
    <property type="entry name" value="PTS_EIIA_TYPE_2"/>
    <property type="match status" value="1"/>
</dbReference>
<dbReference type="InterPro" id="IPR051541">
    <property type="entry name" value="PTS_SugarTrans_NitroReg"/>
</dbReference>
<dbReference type="EMBL" id="JQIF01000014">
    <property type="protein sequence ID" value="KGJ54568.1"/>
    <property type="molecule type" value="Genomic_DNA"/>
</dbReference>
<dbReference type="InterPro" id="IPR016152">
    <property type="entry name" value="PTrfase/Anion_transptr"/>
</dbReference>
<dbReference type="SUPFAM" id="SSF55804">
    <property type="entry name" value="Phoshotransferase/anion transport protein"/>
    <property type="match status" value="1"/>
</dbReference>
<proteinExistence type="predicted"/>
<sequence>MEKYNIRDLLFEELIELTLEAEDFEDAIKKIGEDAYRKGYVKEGFADAVIKREKLYPTALPTEVLKVAIPHPMERDTVKKSAIIITKLKTPVDFTLMGSDNETVPVNIIFTLAVNGAEHQLTILQKLVGMFSEKESMERIKASATPKEIMNSLIELLS</sequence>
<dbReference type="Gene3D" id="3.40.930.10">
    <property type="entry name" value="Mannitol-specific EII, Chain A"/>
    <property type="match status" value="1"/>
</dbReference>
<organism evidence="2 3">
    <name type="scientific">Clostridium innocuum</name>
    <dbReference type="NCBI Taxonomy" id="1522"/>
    <lineage>
        <taxon>Bacteria</taxon>
        <taxon>Bacillati</taxon>
        <taxon>Bacillota</taxon>
        <taxon>Clostridia</taxon>
        <taxon>Eubacteriales</taxon>
        <taxon>Clostridiaceae</taxon>
        <taxon>Clostridium</taxon>
    </lineage>
</organism>
<keyword evidence="2" id="KW-0813">Transport</keyword>
<dbReference type="PANTHER" id="PTHR47738">
    <property type="entry name" value="PTS SYSTEM FRUCTOSE-LIKE EIIA COMPONENT-RELATED"/>
    <property type="match status" value="1"/>
</dbReference>
<reference evidence="2 3" key="1">
    <citation type="submission" date="2014-08" db="EMBL/GenBank/DDBJ databases">
        <title>Clostridium innocuum, an unnegligible vancomycin-resistant pathogen causing extra-intestinal infections.</title>
        <authorList>
            <person name="Feng Y."/>
            <person name="Chiu C.-H."/>
        </authorList>
    </citation>
    <scope>NUCLEOTIDE SEQUENCE [LARGE SCALE GENOMIC DNA]</scope>
    <source>
        <strain evidence="2 3">AN88</strain>
    </source>
</reference>
<evidence type="ECO:0000313" key="3">
    <source>
        <dbReference type="Proteomes" id="UP000030008"/>
    </source>
</evidence>
<evidence type="ECO:0000313" key="2">
    <source>
        <dbReference type="EMBL" id="KGJ54568.1"/>
    </source>
</evidence>
<dbReference type="InterPro" id="IPR002178">
    <property type="entry name" value="PTS_EIIA_type-2_dom"/>
</dbReference>
<accession>A0A099IC94</accession>
<evidence type="ECO:0000259" key="1">
    <source>
        <dbReference type="PROSITE" id="PS51094"/>
    </source>
</evidence>
<feature type="domain" description="PTS EIIA type-2" evidence="1">
    <location>
        <begin position="8"/>
        <end position="158"/>
    </location>
</feature>
<dbReference type="Proteomes" id="UP000030008">
    <property type="component" value="Unassembled WGS sequence"/>
</dbReference>
<keyword evidence="2" id="KW-0762">Sugar transport</keyword>
<name>A0A099IC94_CLOIN</name>
<dbReference type="RefSeq" id="WP_044903981.1">
    <property type="nucleotide sequence ID" value="NZ_JQIF01000014.1"/>
</dbReference>
<protein>
    <submittedName>
        <fullName evidence="2">PTS sugar transporter subunit IIA</fullName>
    </submittedName>
</protein>
<comment type="caution">
    <text evidence="2">The sequence shown here is derived from an EMBL/GenBank/DDBJ whole genome shotgun (WGS) entry which is preliminary data.</text>
</comment>
<dbReference type="PANTHER" id="PTHR47738:SF3">
    <property type="entry name" value="PHOSPHOTRANSFERASE SYSTEM MANNITOL_FRUCTOSE-SPECIFIC IIA DOMAIN CONTAINING PROTEIN"/>
    <property type="match status" value="1"/>
</dbReference>